<reference evidence="2" key="1">
    <citation type="journal article" date="2018" name="Gigascience">
        <title>Genome assembly of the Pink Ipe (Handroanthus impetiginosus, Bignoniaceae), a highly valued, ecologically keystone Neotropical timber forest tree.</title>
        <authorList>
            <person name="Silva-Junior O.B."/>
            <person name="Grattapaglia D."/>
            <person name="Novaes E."/>
            <person name="Collevatti R.G."/>
        </authorList>
    </citation>
    <scope>NUCLEOTIDE SEQUENCE [LARGE SCALE GENOMIC DNA]</scope>
    <source>
        <strain evidence="2">cv. UFG-1</strain>
    </source>
</reference>
<accession>A0A2G9HIK0</accession>
<keyword evidence="2" id="KW-1185">Reference proteome</keyword>
<gene>
    <name evidence="1" type="ORF">CDL12_10008</name>
</gene>
<protein>
    <submittedName>
        <fullName evidence="1">Uncharacterized protein</fullName>
    </submittedName>
</protein>
<evidence type="ECO:0000313" key="2">
    <source>
        <dbReference type="Proteomes" id="UP000231279"/>
    </source>
</evidence>
<name>A0A2G9HIK0_9LAMI</name>
<sequence length="194" mass="22954">MFQLPCNYLNKPTTKSGFAKSTCLTSKIWALHERPDQDLAQRRWYFPICNIQCTWKSKSIINPFPLRLSCMIDLHHIQQSDYYKVRKIKEHKNIRFYLYGHIRYYKVALFLVLNRSFDISAGAFHSVRFPHLQHVNNSAMIQRLQVRLSHALSMLKQLFKRKIHSSYSNATSVILKTTSQQYNIKALYNEKLAI</sequence>
<evidence type="ECO:0000313" key="1">
    <source>
        <dbReference type="EMBL" id="PIN17325.1"/>
    </source>
</evidence>
<dbReference type="AlphaFoldDB" id="A0A2G9HIK0"/>
<proteinExistence type="predicted"/>
<dbReference type="EMBL" id="NKXS01001689">
    <property type="protein sequence ID" value="PIN17325.1"/>
    <property type="molecule type" value="Genomic_DNA"/>
</dbReference>
<organism evidence="1 2">
    <name type="scientific">Handroanthus impetiginosus</name>
    <dbReference type="NCBI Taxonomy" id="429701"/>
    <lineage>
        <taxon>Eukaryota</taxon>
        <taxon>Viridiplantae</taxon>
        <taxon>Streptophyta</taxon>
        <taxon>Embryophyta</taxon>
        <taxon>Tracheophyta</taxon>
        <taxon>Spermatophyta</taxon>
        <taxon>Magnoliopsida</taxon>
        <taxon>eudicotyledons</taxon>
        <taxon>Gunneridae</taxon>
        <taxon>Pentapetalae</taxon>
        <taxon>asterids</taxon>
        <taxon>lamiids</taxon>
        <taxon>Lamiales</taxon>
        <taxon>Bignoniaceae</taxon>
        <taxon>Crescentiina</taxon>
        <taxon>Tabebuia alliance</taxon>
        <taxon>Handroanthus</taxon>
    </lineage>
</organism>
<comment type="caution">
    <text evidence="1">The sequence shown here is derived from an EMBL/GenBank/DDBJ whole genome shotgun (WGS) entry which is preliminary data.</text>
</comment>
<dbReference type="Proteomes" id="UP000231279">
    <property type="component" value="Unassembled WGS sequence"/>
</dbReference>